<accession>A0ACC1SDA4</accession>
<gene>
    <name evidence="1" type="ORF">NM208_g6347</name>
</gene>
<proteinExistence type="predicted"/>
<evidence type="ECO:0000313" key="1">
    <source>
        <dbReference type="EMBL" id="KAJ3537359.1"/>
    </source>
</evidence>
<reference evidence="1" key="1">
    <citation type="submission" date="2022-08" db="EMBL/GenBank/DDBJ databases">
        <title>Genome Sequence of Fusarium decemcellulare.</title>
        <authorList>
            <person name="Buettner E."/>
        </authorList>
    </citation>
    <scope>NUCLEOTIDE SEQUENCE</scope>
    <source>
        <strain evidence="1">Babe19</strain>
    </source>
</reference>
<protein>
    <submittedName>
        <fullName evidence="1">Uncharacterized protein</fullName>
    </submittedName>
</protein>
<comment type="caution">
    <text evidence="1">The sequence shown here is derived from an EMBL/GenBank/DDBJ whole genome shotgun (WGS) entry which is preliminary data.</text>
</comment>
<name>A0ACC1SDA4_9HYPO</name>
<keyword evidence="2" id="KW-1185">Reference proteome</keyword>
<dbReference type="EMBL" id="JANRMS010000584">
    <property type="protein sequence ID" value="KAJ3537359.1"/>
    <property type="molecule type" value="Genomic_DNA"/>
</dbReference>
<dbReference type="Proteomes" id="UP001148629">
    <property type="component" value="Unassembled WGS sequence"/>
</dbReference>
<sequence>MPGEVIDRPNPAPLESRLPSDTLDLAAKPPKKELEKSIAQSLKDFQQAACYLAGSMIFLRDNVLIERDLKLEDVKPRLLGHWGTCPGLILVWSHLNLLIRNHDLDMIYVIGPGHGAPAALASLWLEGSLERFFPQKYAVNKDGLRNLITGFSVPGGFPSHINSETPGSIHEGGELGYALAVSFGAVMDNPDLIVTCVVGDGEAESGPTAAAWHSIKYIDPAESGAVIPILHVNGFKISERTIFGCMDNKELVSLFSGYGYQPVIVETLDEIDVELSSALEWAVGEIKQIQKAAREGKPITKPRWPMIVLRTPKGWTGPKEVDGEIIEGSFHAHQIPVPNANKDEKHLKILQTWLETYGVGRLLKGGKPADSILEILPQNQEKRIGQLKQTYNPYETLNLPDWKPFAVEKSQQSSCMEQTGKFLDKVITENPKSFRIFSPDELESNKLSAVLEHTGRNFQWDEYSRAQGGRVIEVLSEHCCQGWMQGYTLTGRTALFPSYESFLGIIHTMMIQYSKFNKIAREVKWRGDLSSINYIETSTWARQEHNGFSHQNPSFIGAVLNLKAEAARVYLPPDANCFLSTVHHCLQSRNYVNLMIGSKQPTGVYLSPEDAAEHCRKGAGIWKFASTDEGKDPDVVIVGIGVEVTFEVVKAAEILRDLLPDLRVRVINVTDLMVLAAESRHPHALSRADFQEMFTEDRAVCFNYHGYAAELQGLIFGHPGLHRMTVEGYKEEGSTTTPFDMMLVNWVSRFDVAKRALRGAAETNDKVKANLDEILKKIDGRVEEVKTYIRDERKANYTSQYGSEPSNPSDVPSPLYQSPHFMGRVWLAQWMPCHILSRNTSSRLECAEFHQDLYEHNIRLIAPDRPAFGCSEFLPDRTIGGYANEIQALAKHLSLGEYTVMGGSGGGPYALACARHIKPEDGLRAVSVFAGMAPYDCGLKDVNWNSSLNFYLVRWMPSLLRYLLRFSRPVSKGDLTGPLEGWTPDPSMQAESEKKLKRKSAVCLVHAQSQFPSPNKNEVSSEFDAPLVATGPINPFAVPNHSGFAVVKDPIILQEERFEEFRAGQYYSVDIGDIYAFKYQVLGKLGFGATSTGWLARHLELGRPSRGDPRLAMKLTSVGIPEPC</sequence>
<organism evidence="1 2">
    <name type="scientific">Fusarium decemcellulare</name>
    <dbReference type="NCBI Taxonomy" id="57161"/>
    <lineage>
        <taxon>Eukaryota</taxon>
        <taxon>Fungi</taxon>
        <taxon>Dikarya</taxon>
        <taxon>Ascomycota</taxon>
        <taxon>Pezizomycotina</taxon>
        <taxon>Sordariomycetes</taxon>
        <taxon>Hypocreomycetidae</taxon>
        <taxon>Hypocreales</taxon>
        <taxon>Nectriaceae</taxon>
        <taxon>Fusarium</taxon>
        <taxon>Fusarium decemcellulare species complex</taxon>
    </lineage>
</organism>
<evidence type="ECO:0000313" key="2">
    <source>
        <dbReference type="Proteomes" id="UP001148629"/>
    </source>
</evidence>